<dbReference type="Gene3D" id="3.30.565.10">
    <property type="entry name" value="Histidine kinase-like ATPase, C-terminal domain"/>
    <property type="match status" value="1"/>
</dbReference>
<dbReference type="InterPro" id="IPR004358">
    <property type="entry name" value="Sig_transdc_His_kin-like_C"/>
</dbReference>
<proteinExistence type="predicted"/>
<dbReference type="PANTHER" id="PTHR43547:SF2">
    <property type="entry name" value="HYBRID SIGNAL TRANSDUCTION HISTIDINE KINASE C"/>
    <property type="match status" value="1"/>
</dbReference>
<name>A0A3E5DXR5_9FIRM</name>
<dbReference type="InterPro" id="IPR003594">
    <property type="entry name" value="HATPase_dom"/>
</dbReference>
<keyword evidence="4 7" id="KW-0418">Kinase</keyword>
<evidence type="ECO:0000256" key="4">
    <source>
        <dbReference type="ARBA" id="ARBA00022777"/>
    </source>
</evidence>
<evidence type="ECO:0000256" key="1">
    <source>
        <dbReference type="ARBA" id="ARBA00000085"/>
    </source>
</evidence>
<accession>A0A3E5DXR5</accession>
<dbReference type="InterPro" id="IPR005467">
    <property type="entry name" value="His_kinase_dom"/>
</dbReference>
<evidence type="ECO:0000259" key="6">
    <source>
        <dbReference type="PROSITE" id="PS50109"/>
    </source>
</evidence>
<evidence type="ECO:0000313" key="8">
    <source>
        <dbReference type="Proteomes" id="UP000261105"/>
    </source>
</evidence>
<dbReference type="SUPFAM" id="SSF55874">
    <property type="entry name" value="ATPase domain of HSP90 chaperone/DNA topoisomerase II/histidine kinase"/>
    <property type="match status" value="1"/>
</dbReference>
<evidence type="ECO:0000256" key="2">
    <source>
        <dbReference type="ARBA" id="ARBA00012438"/>
    </source>
</evidence>
<feature type="domain" description="Histidine kinase" evidence="6">
    <location>
        <begin position="1"/>
        <end position="43"/>
    </location>
</feature>
<protein>
    <recommendedName>
        <fullName evidence="2">histidine kinase</fullName>
        <ecNumber evidence="2">2.7.13.3</ecNumber>
    </recommendedName>
</protein>
<dbReference type="InterPro" id="IPR036890">
    <property type="entry name" value="HATPase_C_sf"/>
</dbReference>
<sequence>KAEGNGLGLALVKRIVDSAGGTIKAENREYGGCRFVVELPIQKDEAI</sequence>
<feature type="non-terminal residue" evidence="7">
    <location>
        <position position="1"/>
    </location>
</feature>
<dbReference type="PANTHER" id="PTHR43547">
    <property type="entry name" value="TWO-COMPONENT HISTIDINE KINASE"/>
    <property type="match status" value="1"/>
</dbReference>
<dbReference type="EC" id="2.7.13.3" evidence="2"/>
<comment type="caution">
    <text evidence="7">The sequence shown here is derived from an EMBL/GenBank/DDBJ whole genome shotgun (WGS) entry which is preliminary data.</text>
</comment>
<gene>
    <name evidence="7" type="ORF">DXB38_17340</name>
</gene>
<keyword evidence="4 7" id="KW-0808">Transferase</keyword>
<evidence type="ECO:0000256" key="3">
    <source>
        <dbReference type="ARBA" id="ARBA00022553"/>
    </source>
</evidence>
<keyword evidence="3" id="KW-0597">Phosphoprotein</keyword>
<dbReference type="Proteomes" id="UP000261105">
    <property type="component" value="Unassembled WGS sequence"/>
</dbReference>
<dbReference type="GO" id="GO:0000155">
    <property type="term" value="F:phosphorelay sensor kinase activity"/>
    <property type="evidence" value="ECO:0007669"/>
    <property type="project" value="TreeGrafter"/>
</dbReference>
<evidence type="ECO:0000313" key="7">
    <source>
        <dbReference type="EMBL" id="RGN81480.1"/>
    </source>
</evidence>
<evidence type="ECO:0000256" key="5">
    <source>
        <dbReference type="ARBA" id="ARBA00023012"/>
    </source>
</evidence>
<reference evidence="7 8" key="1">
    <citation type="submission" date="2018-08" db="EMBL/GenBank/DDBJ databases">
        <title>A genome reference for cultivated species of the human gut microbiota.</title>
        <authorList>
            <person name="Zou Y."/>
            <person name="Xue W."/>
            <person name="Luo G."/>
        </authorList>
    </citation>
    <scope>NUCLEOTIDE SEQUENCE [LARGE SCALE GENOMIC DNA]</scope>
    <source>
        <strain evidence="7 8">OM03-6</strain>
    </source>
</reference>
<dbReference type="AlphaFoldDB" id="A0A3E5DXR5"/>
<comment type="catalytic activity">
    <reaction evidence="1">
        <text>ATP + protein L-histidine = ADP + protein N-phospho-L-histidine.</text>
        <dbReference type="EC" id="2.7.13.3"/>
    </reaction>
</comment>
<keyword evidence="5" id="KW-0902">Two-component regulatory system</keyword>
<organism evidence="7 8">
    <name type="scientific">Blautia obeum</name>
    <dbReference type="NCBI Taxonomy" id="40520"/>
    <lineage>
        <taxon>Bacteria</taxon>
        <taxon>Bacillati</taxon>
        <taxon>Bacillota</taxon>
        <taxon>Clostridia</taxon>
        <taxon>Lachnospirales</taxon>
        <taxon>Lachnospiraceae</taxon>
        <taxon>Blautia</taxon>
    </lineage>
</organism>
<dbReference type="EMBL" id="QSUZ01000098">
    <property type="protein sequence ID" value="RGN81480.1"/>
    <property type="molecule type" value="Genomic_DNA"/>
</dbReference>
<dbReference type="Pfam" id="PF02518">
    <property type="entry name" value="HATPase_c"/>
    <property type="match status" value="1"/>
</dbReference>
<dbReference type="PROSITE" id="PS50109">
    <property type="entry name" value="HIS_KIN"/>
    <property type="match status" value="1"/>
</dbReference>
<dbReference type="PRINTS" id="PR00344">
    <property type="entry name" value="BCTRLSENSOR"/>
</dbReference>